<proteinExistence type="inferred from homology"/>
<feature type="compositionally biased region" description="Basic residues" evidence="2">
    <location>
        <begin position="25"/>
        <end position="35"/>
    </location>
</feature>
<evidence type="ECO:0008006" key="5">
    <source>
        <dbReference type="Google" id="ProtNLM"/>
    </source>
</evidence>
<evidence type="ECO:0000313" key="4">
    <source>
        <dbReference type="Proteomes" id="UP000469890"/>
    </source>
</evidence>
<dbReference type="PANTHER" id="PTHR12232">
    <property type="entry name" value="SH3 DOMAIN-BINDING GLUTAMIC ACID-RICH-LIKE PROTEIN"/>
    <property type="match status" value="1"/>
</dbReference>
<feature type="compositionally biased region" description="Low complexity" evidence="2">
    <location>
        <begin position="68"/>
        <end position="80"/>
    </location>
</feature>
<comment type="similarity">
    <text evidence="1">Belongs to the SH3BGR family.</text>
</comment>
<dbReference type="InterPro" id="IPR036249">
    <property type="entry name" value="Thioredoxin-like_sf"/>
</dbReference>
<dbReference type="Gene3D" id="3.40.30.10">
    <property type="entry name" value="Glutaredoxin"/>
    <property type="match status" value="1"/>
</dbReference>
<feature type="compositionally biased region" description="Polar residues" evidence="2">
    <location>
        <begin position="171"/>
        <end position="180"/>
    </location>
</feature>
<dbReference type="AlphaFoldDB" id="A0A8H4F5X0"/>
<protein>
    <recommendedName>
        <fullName evidence="5">Glutaredoxin domain-containing protein</fullName>
    </recommendedName>
</protein>
<dbReference type="PROSITE" id="PS51354">
    <property type="entry name" value="GLUTAREDOXIN_2"/>
    <property type="match status" value="1"/>
</dbReference>
<feature type="compositionally biased region" description="Basic and acidic residues" evidence="2">
    <location>
        <begin position="140"/>
        <end position="153"/>
    </location>
</feature>
<feature type="compositionally biased region" description="Low complexity" evidence="2">
    <location>
        <begin position="99"/>
        <end position="117"/>
    </location>
</feature>
<accession>A0A8H4F5X0</accession>
<feature type="compositionally biased region" description="Basic and acidic residues" evidence="2">
    <location>
        <begin position="183"/>
        <end position="197"/>
    </location>
</feature>
<reference evidence="3 4" key="1">
    <citation type="submission" date="2019-09" db="EMBL/GenBank/DDBJ databases">
        <authorList>
            <consortium name="DOE Joint Genome Institute"/>
            <person name="Mondo S.J."/>
            <person name="Navarro-Mendoza M.I."/>
            <person name="Perez-Arques C."/>
            <person name="Panchal S."/>
            <person name="Nicolas F.E."/>
            <person name="Ganguly P."/>
            <person name="Pangilinan J."/>
            <person name="Grigoriev I."/>
            <person name="Heitman J."/>
            <person name="Sanya K."/>
            <person name="Garre V."/>
        </authorList>
    </citation>
    <scope>NUCLEOTIDE SEQUENCE [LARGE SCALE GENOMIC DNA]</scope>
    <source>
        <strain evidence="3 4">MU402</strain>
    </source>
</reference>
<dbReference type="InterPro" id="IPR051033">
    <property type="entry name" value="SH3BGR"/>
</dbReference>
<dbReference type="Proteomes" id="UP000469890">
    <property type="component" value="Unassembled WGS sequence"/>
</dbReference>
<feature type="compositionally biased region" description="Basic residues" evidence="2">
    <location>
        <begin position="1"/>
        <end position="11"/>
    </location>
</feature>
<feature type="region of interest" description="Disordered" evidence="2">
    <location>
        <begin position="499"/>
        <end position="520"/>
    </location>
</feature>
<feature type="region of interest" description="Disordered" evidence="2">
    <location>
        <begin position="676"/>
        <end position="701"/>
    </location>
</feature>
<comment type="caution">
    <text evidence="3">The sequence shown here is derived from an EMBL/GenBank/DDBJ whole genome shotgun (WGS) entry which is preliminary data.</text>
</comment>
<dbReference type="GO" id="GO:0005737">
    <property type="term" value="C:cytoplasm"/>
    <property type="evidence" value="ECO:0007669"/>
    <property type="project" value="TreeGrafter"/>
</dbReference>
<feature type="compositionally biased region" description="Polar residues" evidence="2">
    <location>
        <begin position="118"/>
        <end position="134"/>
    </location>
</feature>
<evidence type="ECO:0000256" key="2">
    <source>
        <dbReference type="SAM" id="MobiDB-lite"/>
    </source>
</evidence>
<feature type="region of interest" description="Disordered" evidence="2">
    <location>
        <begin position="1"/>
        <end position="153"/>
    </location>
</feature>
<feature type="compositionally biased region" description="Polar residues" evidence="2">
    <location>
        <begin position="39"/>
        <end position="66"/>
    </location>
</feature>
<feature type="region of interest" description="Disordered" evidence="2">
    <location>
        <begin position="168"/>
        <end position="207"/>
    </location>
</feature>
<dbReference type="Pfam" id="PF04908">
    <property type="entry name" value="SH3BGR"/>
    <property type="match status" value="1"/>
</dbReference>
<dbReference type="SUPFAM" id="SSF52833">
    <property type="entry name" value="Thioredoxin-like"/>
    <property type="match status" value="1"/>
</dbReference>
<sequence length="727" mass="82080">MVCLGPRKKEKKNNLLSPDDATSRGLKKGTSKLKTSKTNASLAPSVASTAKKSPRSSLDTGNTKKTTLPRPSSRNSLLSNGRTPSPVQRATSPKPPSSSRPNSMISVKSAASVASTANPTRPTSRTPSHASTTKRFPITEMKEEVKDLKAKNEENMKLIADQKAELERLKQQLNQSSQVPATPDKEEPVAQKEKAAEPTEEELNLLKTKEEQLQQREKEIEELRIRLEEQQLNVPVSPPPAIVIQSEEQESKAEILAQKEKLLEEKEAKLEEQKRLMEEKKPMIEEAALQLEALKSENLDAVNQLASKEKELEELRAMINSKPEEEHKEEDKREALQKIEELNKQLEAQKKAHEESLRLHEEALAEKDILLKEQKEALEALSENHEDEVRKLKTAQTGKILALKQKHKQDKLELEKQVEQAKIEAENNPAAAVDIDEHLERMLQEFEQAEHTYAVQIQDLEQSHESELNHLQNDQKAQLNKLKRNQDLTRDSWTSRYLPTDAVSWPKPNSANMPKLRPTPSLVESKSKTLLRVLGNMPAYQKPEPVLTPLDPKKVQVYYSSVSGNAVIKRNQEQIQQLLKTNNIKFSLVDVASSEAARQYAKKCNNNGKAQGRIKDFPQLYVGGEYRGQYEDVVTAIDDGLLDDLLHAAEERQFTPEERAAIQKAELNEEMAGPMRALPPMETLPKLRPTKSTGKPVKTLKDYDEDEELLKALEMEFKNGNVNLDDL</sequence>
<feature type="compositionally biased region" description="Polar residues" evidence="2">
    <location>
        <begin position="81"/>
        <end position="91"/>
    </location>
</feature>
<gene>
    <name evidence="3" type="ORF">FB192DRAFT_1348932</name>
</gene>
<evidence type="ECO:0000256" key="1">
    <source>
        <dbReference type="ARBA" id="ARBA00007764"/>
    </source>
</evidence>
<evidence type="ECO:0000313" key="3">
    <source>
        <dbReference type="EMBL" id="KAF1806119.1"/>
    </source>
</evidence>
<name>A0A8H4F5X0_MUCCL</name>
<dbReference type="PANTHER" id="PTHR12232:SF0">
    <property type="entry name" value="THIOREDOXIN DOMAIN-CONTAINING PROTEIN"/>
    <property type="match status" value="1"/>
</dbReference>
<dbReference type="InterPro" id="IPR006993">
    <property type="entry name" value="Glut_rich_SH3-bd"/>
</dbReference>
<organism evidence="3 4">
    <name type="scientific">Mucor circinelloides f. lusitanicus</name>
    <name type="common">Mucor racemosus var. lusitanicus</name>
    <dbReference type="NCBI Taxonomy" id="29924"/>
    <lineage>
        <taxon>Eukaryota</taxon>
        <taxon>Fungi</taxon>
        <taxon>Fungi incertae sedis</taxon>
        <taxon>Mucoromycota</taxon>
        <taxon>Mucoromycotina</taxon>
        <taxon>Mucoromycetes</taxon>
        <taxon>Mucorales</taxon>
        <taxon>Mucorineae</taxon>
        <taxon>Mucoraceae</taxon>
        <taxon>Mucor</taxon>
    </lineage>
</organism>
<dbReference type="EMBL" id="JAAECE010000001">
    <property type="protein sequence ID" value="KAF1806119.1"/>
    <property type="molecule type" value="Genomic_DNA"/>
</dbReference>